<reference evidence="2 3" key="1">
    <citation type="submission" date="2023-08" db="EMBL/GenBank/DDBJ databases">
        <title>Implementing the SeqCode for naming new Mesorhizobium species isolated from Vachellia karroo root nodules.</title>
        <authorList>
            <person name="Van Lill M."/>
        </authorList>
    </citation>
    <scope>NUCLEOTIDE SEQUENCE [LARGE SCALE GENOMIC DNA]</scope>
    <source>
        <strain evidence="2 3">VK23A</strain>
    </source>
</reference>
<gene>
    <name evidence="2" type="ORF">RFM27_04325</name>
</gene>
<evidence type="ECO:0000256" key="1">
    <source>
        <dbReference type="SAM" id="SignalP"/>
    </source>
</evidence>
<organism evidence="2 3">
    <name type="scientific">Mesorhizobium dulcispinae</name>
    <dbReference type="NCBI Taxonomy" id="3072316"/>
    <lineage>
        <taxon>Bacteria</taxon>
        <taxon>Pseudomonadati</taxon>
        <taxon>Pseudomonadota</taxon>
        <taxon>Alphaproteobacteria</taxon>
        <taxon>Hyphomicrobiales</taxon>
        <taxon>Phyllobacteriaceae</taxon>
        <taxon>Mesorhizobium</taxon>
    </lineage>
</organism>
<proteinExistence type="predicted"/>
<name>A0ABU4XBA0_9HYPH</name>
<protein>
    <recommendedName>
        <fullName evidence="4">Cell envelope integrity protein TolA</fullName>
    </recommendedName>
</protein>
<keyword evidence="1" id="KW-0732">Signal</keyword>
<dbReference type="EMBL" id="JAVIIZ010000002">
    <property type="protein sequence ID" value="MDX8471293.1"/>
    <property type="molecule type" value="Genomic_DNA"/>
</dbReference>
<comment type="caution">
    <text evidence="2">The sequence shown here is derived from an EMBL/GenBank/DDBJ whole genome shotgun (WGS) entry which is preliminary data.</text>
</comment>
<evidence type="ECO:0000313" key="3">
    <source>
        <dbReference type="Proteomes" id="UP001271780"/>
    </source>
</evidence>
<accession>A0ABU4XBA0</accession>
<dbReference type="InterPro" id="IPR014587">
    <property type="entry name" value="UCP034077"/>
</dbReference>
<evidence type="ECO:0000313" key="2">
    <source>
        <dbReference type="EMBL" id="MDX8471293.1"/>
    </source>
</evidence>
<dbReference type="Gene3D" id="3.30.1150.10">
    <property type="match status" value="1"/>
</dbReference>
<keyword evidence="3" id="KW-1185">Reference proteome</keyword>
<dbReference type="Proteomes" id="UP001271780">
    <property type="component" value="Unassembled WGS sequence"/>
</dbReference>
<feature type="chain" id="PRO_5045568251" description="Cell envelope integrity protein TolA" evidence="1">
    <location>
        <begin position="24"/>
        <end position="129"/>
    </location>
</feature>
<feature type="signal peptide" evidence="1">
    <location>
        <begin position="1"/>
        <end position="23"/>
    </location>
</feature>
<sequence length="129" mass="13351">MKGMSSYSVIVGALLALPVPANAASLNTMNEVGVALQACWTPPADSGNSSVTLSFSFKRDGTLIGPPKPTAIKVSGDDKARQAYVDAATAALRNCLPLSFSPTLAQGIPGKVFTLQFNSPKDNAKAVQQ</sequence>
<evidence type="ECO:0008006" key="4">
    <source>
        <dbReference type="Google" id="ProtNLM"/>
    </source>
</evidence>
<dbReference type="PIRSF" id="PIRSF034077">
    <property type="entry name" value="UCP034077"/>
    <property type="match status" value="1"/>
</dbReference>